<feature type="domain" description="PPIase FKBP-type" evidence="8">
    <location>
        <begin position="78"/>
        <end position="164"/>
    </location>
</feature>
<dbReference type="Pfam" id="PF01346">
    <property type="entry name" value="FKBP_N"/>
    <property type="match status" value="1"/>
</dbReference>
<dbReference type="PROSITE" id="PS51257">
    <property type="entry name" value="PROKAR_LIPOPROTEIN"/>
    <property type="match status" value="1"/>
</dbReference>
<feature type="chain" id="PRO_5031014926" description="Peptidyl-prolyl cis-trans isomerase" evidence="7">
    <location>
        <begin position="28"/>
        <end position="178"/>
    </location>
</feature>
<dbReference type="GO" id="GO:0003755">
    <property type="term" value="F:peptidyl-prolyl cis-trans isomerase activity"/>
    <property type="evidence" value="ECO:0007669"/>
    <property type="project" value="UniProtKB-UniRule"/>
</dbReference>
<keyword evidence="7" id="KW-0732">Signal</keyword>
<dbReference type="EMBL" id="JACIJB010000007">
    <property type="protein sequence ID" value="MBB5660973.1"/>
    <property type="molecule type" value="Genomic_DNA"/>
</dbReference>
<reference evidence="9 10" key="1">
    <citation type="submission" date="2020-08" db="EMBL/GenBank/DDBJ databases">
        <title>Genomic Encyclopedia of Type Strains, Phase IV (KMG-IV): sequencing the most valuable type-strain genomes for metagenomic binning, comparative biology and taxonomic classification.</title>
        <authorList>
            <person name="Goeker M."/>
        </authorList>
    </citation>
    <scope>NUCLEOTIDE SEQUENCE [LARGE SCALE GENOMIC DNA]</scope>
    <source>
        <strain evidence="9 10">DSM 24448</strain>
    </source>
</reference>
<dbReference type="PANTHER" id="PTHR43811">
    <property type="entry name" value="FKBP-TYPE PEPTIDYL-PROLYL CIS-TRANS ISOMERASE FKPA"/>
    <property type="match status" value="1"/>
</dbReference>
<name>A0A7W9A4A9_9CAUL</name>
<gene>
    <name evidence="9" type="ORF">FHS65_001731</name>
</gene>
<evidence type="ECO:0000256" key="2">
    <source>
        <dbReference type="ARBA" id="ARBA00006577"/>
    </source>
</evidence>
<evidence type="ECO:0000256" key="1">
    <source>
        <dbReference type="ARBA" id="ARBA00000971"/>
    </source>
</evidence>
<dbReference type="OrthoDB" id="9812109at2"/>
<evidence type="ECO:0000256" key="7">
    <source>
        <dbReference type="SAM" id="SignalP"/>
    </source>
</evidence>
<evidence type="ECO:0000313" key="10">
    <source>
        <dbReference type="Proteomes" id="UP000548978"/>
    </source>
</evidence>
<evidence type="ECO:0000313" key="9">
    <source>
        <dbReference type="EMBL" id="MBB5660973.1"/>
    </source>
</evidence>
<evidence type="ECO:0000256" key="6">
    <source>
        <dbReference type="RuleBase" id="RU003915"/>
    </source>
</evidence>
<organism evidence="9 10">
    <name type="scientific">Brevundimonas halotolerans</name>
    <dbReference type="NCBI Taxonomy" id="69670"/>
    <lineage>
        <taxon>Bacteria</taxon>
        <taxon>Pseudomonadati</taxon>
        <taxon>Pseudomonadota</taxon>
        <taxon>Alphaproteobacteria</taxon>
        <taxon>Caulobacterales</taxon>
        <taxon>Caulobacteraceae</taxon>
        <taxon>Brevundimonas</taxon>
    </lineage>
</organism>
<keyword evidence="4 5" id="KW-0413">Isomerase</keyword>
<dbReference type="PROSITE" id="PS50059">
    <property type="entry name" value="FKBP_PPIASE"/>
    <property type="match status" value="1"/>
</dbReference>
<dbReference type="SUPFAM" id="SSF54534">
    <property type="entry name" value="FKBP-like"/>
    <property type="match status" value="1"/>
</dbReference>
<dbReference type="PANTHER" id="PTHR43811:SF19">
    <property type="entry name" value="39 KDA FK506-BINDING NUCLEAR PROTEIN"/>
    <property type="match status" value="1"/>
</dbReference>
<evidence type="ECO:0000259" key="8">
    <source>
        <dbReference type="PROSITE" id="PS50059"/>
    </source>
</evidence>
<evidence type="ECO:0000256" key="3">
    <source>
        <dbReference type="ARBA" id="ARBA00023110"/>
    </source>
</evidence>
<dbReference type="InterPro" id="IPR046357">
    <property type="entry name" value="PPIase_dom_sf"/>
</dbReference>
<dbReference type="AlphaFoldDB" id="A0A7W9A4A9"/>
<dbReference type="EC" id="5.2.1.8" evidence="6"/>
<dbReference type="InterPro" id="IPR001179">
    <property type="entry name" value="PPIase_FKBP_dom"/>
</dbReference>
<dbReference type="Pfam" id="PF00254">
    <property type="entry name" value="FKBP_C"/>
    <property type="match status" value="1"/>
</dbReference>
<evidence type="ECO:0000256" key="4">
    <source>
        <dbReference type="ARBA" id="ARBA00023235"/>
    </source>
</evidence>
<protein>
    <recommendedName>
        <fullName evidence="6">Peptidyl-prolyl cis-trans isomerase</fullName>
        <ecNumber evidence="6">5.2.1.8</ecNumber>
    </recommendedName>
</protein>
<dbReference type="Proteomes" id="UP000548978">
    <property type="component" value="Unassembled WGS sequence"/>
</dbReference>
<dbReference type="GO" id="GO:0006457">
    <property type="term" value="P:protein folding"/>
    <property type="evidence" value="ECO:0007669"/>
    <property type="project" value="InterPro"/>
</dbReference>
<feature type="signal peptide" evidence="7">
    <location>
        <begin position="1"/>
        <end position="27"/>
    </location>
</feature>
<comment type="similarity">
    <text evidence="2 6">Belongs to the FKBP-type PPIase family.</text>
</comment>
<sequence>MNFAWGRAAGAACAGLLLLSACGGSDADPSADSAARAEAAAYFLTSNARAEGIQTTESGLQYKVIASGPADGVQPDSNDLVRVEYEGSLTNGTVFDSSYQRGAPAVMSPQGLVPGWTEALQMMRPGDEWMLYVPPALGYGEEGRPPAIPGNSVLVFRIKLLAVAPAPGGHRGVGQATG</sequence>
<comment type="caution">
    <text evidence="9">The sequence shown here is derived from an EMBL/GenBank/DDBJ whole genome shotgun (WGS) entry which is preliminary data.</text>
</comment>
<dbReference type="RefSeq" id="WP_123288226.1">
    <property type="nucleotide sequence ID" value="NZ_JACIJB010000007.1"/>
</dbReference>
<dbReference type="InterPro" id="IPR000774">
    <property type="entry name" value="PPIase_FKBP_N"/>
</dbReference>
<keyword evidence="10" id="KW-1185">Reference proteome</keyword>
<accession>A0A7W9A4A9</accession>
<dbReference type="Gene3D" id="3.10.50.40">
    <property type="match status" value="1"/>
</dbReference>
<proteinExistence type="inferred from homology"/>
<evidence type="ECO:0000256" key="5">
    <source>
        <dbReference type="PROSITE-ProRule" id="PRU00277"/>
    </source>
</evidence>
<keyword evidence="3 5" id="KW-0697">Rotamase</keyword>
<comment type="catalytic activity">
    <reaction evidence="1 5 6">
        <text>[protein]-peptidylproline (omega=180) = [protein]-peptidylproline (omega=0)</text>
        <dbReference type="Rhea" id="RHEA:16237"/>
        <dbReference type="Rhea" id="RHEA-COMP:10747"/>
        <dbReference type="Rhea" id="RHEA-COMP:10748"/>
        <dbReference type="ChEBI" id="CHEBI:83833"/>
        <dbReference type="ChEBI" id="CHEBI:83834"/>
        <dbReference type="EC" id="5.2.1.8"/>
    </reaction>
</comment>